<evidence type="ECO:0000256" key="5">
    <source>
        <dbReference type="ARBA" id="ARBA00022741"/>
    </source>
</evidence>
<dbReference type="InterPro" id="IPR056227">
    <property type="entry name" value="TMD0_ABC"/>
</dbReference>
<feature type="transmembrane region" description="Helical" evidence="9">
    <location>
        <begin position="1053"/>
        <end position="1074"/>
    </location>
</feature>
<evidence type="ECO:0000313" key="13">
    <source>
        <dbReference type="Proteomes" id="UP000237441"/>
    </source>
</evidence>
<dbReference type="SUPFAM" id="SSF52540">
    <property type="entry name" value="P-loop containing nucleoside triphosphate hydrolases"/>
    <property type="match status" value="2"/>
</dbReference>
<feature type="transmembrane region" description="Helical" evidence="9">
    <location>
        <begin position="904"/>
        <end position="926"/>
    </location>
</feature>
<dbReference type="FunFam" id="1.20.1560.10:FF:000055">
    <property type="entry name" value="ABC multidrug transporter (Eurofung)"/>
    <property type="match status" value="1"/>
</dbReference>
<feature type="transmembrane region" description="Helical" evidence="9">
    <location>
        <begin position="63"/>
        <end position="85"/>
    </location>
</feature>
<dbReference type="GO" id="GO:0140359">
    <property type="term" value="F:ABC-type transporter activity"/>
    <property type="evidence" value="ECO:0007669"/>
    <property type="project" value="InterPro"/>
</dbReference>
<dbReference type="InterPro" id="IPR036640">
    <property type="entry name" value="ABC1_TM_sf"/>
</dbReference>
<evidence type="ECO:0000256" key="9">
    <source>
        <dbReference type="SAM" id="Phobius"/>
    </source>
</evidence>
<sequence length="1496" mass="164154">MQTRKPQRKSSNTHKTLATLVDSARHGTLRCRQHGIHVIDASIGTTVLNCRGGFDFTLRFENVTFAIAPSAAFLVLSWARLLWLWRRPAMVQSRGIFYPKIIISIVYLCMQVALVLLVTTQPGDAAPTLVAAVVCPMLAALCMTALSYLEHQRSPRPSLLLAGYLLLTTLLDIARCRTFWLALTDSSDKAVAAVFTAATATKAVYMALESMHKRKWIQWRDEQPHSPEETSGLIGLGAYTWVNSLFLQGYRKVLHLQDLFPLDTAMRSSKLYHTFSQYLEYDLLRRDKNGLVRALARTLAVSLLLAVPPRLSVVGFTFCQPFFINRLLDFLSQSPNEVSRNTGYGLIGASILIYGGIALSMSTYLYLRTRSLQMVRGCLVSAICVKSTEIQQSGDEPETLTLMSADLERIRFGLRSMHNLWASPIEIGLASWLLYRQLGLAFLAPVLVVACCTGAIALTVKQIESAQKNWMDSVQKRTGLTSSLVARMKALRMSNLTTPIINSIQNLRVEELAAGSRFRGLLVLTAVIGFVPLLMSPVFTFAVTQRSLNSTKIFTSLSYMVLLANPLSALFQDIPQFFSALACISRIQKFLESDARQDFRSSNGGSEIKENIDALASQGITVHNGSFGWEAGNMVLKNINMKIRPGKITLVCGPTASGKSTLCSALLGEVPFHTGDIIMDNQRAPIAYCSQDPVLFNGTIKYNVLGGHCPNEERYCDVLRATLLQSDLQSESLPLGDQTNIGSNAIALSGGQKQRLALARALFANTKLMLLDDVFSGLDNKTAKQLFENVFGSGGLLRQRQCTVVLCSNNPSHFSYVDSILALGPDGSVIEQGSLDELMQLENGYIKTRCKDIPDCDVTEQDVITNTTNDEVKAPLQDDAIYSEPKGSDLDSQRRKGSQGTYKHYFKSVGYMLSLSIFVWGAAIGFSQNFPTVWLTYWGNDLSLSAPQHSSSYYIGIYALLNVGCIICLAALGITVFYAAVSTAGAKLHGDALSILQRAHMSFFSETDQGKIVNLFSQDMNLIDTELPAALLNGVLAVSMAIGQAAVLSTTSAYLAISYPFLIGFLWIIQHFYLRTSRQLRLLDLEAKSPMYAHFTDISKAIVTIRAFGLVDQHIETGFRLLDDSQRPAYLLGIIQNWLIMVLDLATMVIAALLSSLAVTLRSNTGFTGASLVTLMSFGDQLTQIVVFLTLLETSLGAITRLQEFGNNVTLEEKATEVVKPGENWPQHASLELTNVSASYSTSTEGKPAALALRDVNLMIRDGEKVAVCGRTGSGKSSLISLLLKLLDPMPIGGGSVHVDGLSFDQIDRSTLRARFIAVPQDAVFLADGTTFHENLDPYAEADAHDCQAALEAVTLWQYVHDRGGLAAAMNPSSLSAGQKQLLALATAIVRHRLRVKQQLSTTNRENVTDEPGGILLLDEVSANIDQETELVMQQVIRNQFAKYTVIAIAHRLNMIIDYDRVVVMDQGRIVEMGSPRLLSQQEGSQFHALWHAGTG</sequence>
<feature type="domain" description="ABC transporter" evidence="10">
    <location>
        <begin position="620"/>
        <end position="851"/>
    </location>
</feature>
<feature type="domain" description="ABC transmembrane type-1" evidence="11">
    <location>
        <begin position="313"/>
        <end position="579"/>
    </location>
</feature>
<keyword evidence="4 9" id="KW-0812">Transmembrane</keyword>
<dbReference type="InterPro" id="IPR044746">
    <property type="entry name" value="ABCC_6TM_D1"/>
</dbReference>
<dbReference type="FunFam" id="1.20.1560.10:FF:000066">
    <property type="entry name" value="ABC multidrug transporter (Eurofung)"/>
    <property type="match status" value="1"/>
</dbReference>
<dbReference type="Pfam" id="PF00005">
    <property type="entry name" value="ABC_tran"/>
    <property type="match status" value="2"/>
</dbReference>
<dbReference type="InterPro" id="IPR003439">
    <property type="entry name" value="ABC_transporter-like_ATP-bd"/>
</dbReference>
<evidence type="ECO:0000256" key="3">
    <source>
        <dbReference type="ARBA" id="ARBA00022475"/>
    </source>
</evidence>
<dbReference type="PROSITE" id="PS50893">
    <property type="entry name" value="ABC_TRANSPORTER_2"/>
    <property type="match status" value="2"/>
</dbReference>
<reference evidence="12 13" key="1">
    <citation type="submission" date="2016-07" db="EMBL/GenBank/DDBJ databases">
        <title>Comparative genomics of the entomopathogenic fungus Beauveria bassiana.</title>
        <authorList>
            <person name="Valero Jimenez C.A."/>
            <person name="Zwaan B.J."/>
            <person name="Van Kan J.A."/>
            <person name="Takken W."/>
            <person name="Debets A.J."/>
            <person name="Schoustra S.E."/>
            <person name="Koenraadt C.J."/>
        </authorList>
    </citation>
    <scope>NUCLEOTIDE SEQUENCE [LARGE SCALE GENOMIC DNA]</scope>
    <source>
        <strain evidence="12 13">ARSEF 8028</strain>
    </source>
</reference>
<accession>A0A2S7YI28</accession>
<keyword evidence="6" id="KW-0067">ATP-binding</keyword>
<feature type="transmembrane region" description="Helical" evidence="9">
    <location>
        <begin position="953"/>
        <end position="981"/>
    </location>
</feature>
<evidence type="ECO:0000259" key="11">
    <source>
        <dbReference type="PROSITE" id="PS50929"/>
    </source>
</evidence>
<dbReference type="PROSITE" id="PS00211">
    <property type="entry name" value="ABC_TRANSPORTER_1"/>
    <property type="match status" value="2"/>
</dbReference>
<feature type="transmembrane region" description="Helical" evidence="9">
    <location>
        <begin position="161"/>
        <end position="183"/>
    </location>
</feature>
<feature type="domain" description="ABC transporter" evidence="10">
    <location>
        <begin position="1231"/>
        <end position="1492"/>
    </location>
</feature>
<feature type="transmembrane region" description="Helical" evidence="9">
    <location>
        <begin position="1027"/>
        <end position="1047"/>
    </location>
</feature>
<keyword evidence="7 9" id="KW-1133">Transmembrane helix</keyword>
<dbReference type="GO" id="GO:0016887">
    <property type="term" value="F:ATP hydrolysis activity"/>
    <property type="evidence" value="ECO:0007669"/>
    <property type="project" value="InterPro"/>
</dbReference>
<keyword evidence="3" id="KW-1003">Cell membrane</keyword>
<dbReference type="InterPro" id="IPR044726">
    <property type="entry name" value="ABCC_6TM_D2"/>
</dbReference>
<feature type="domain" description="ABC transmembrane type-1" evidence="11">
    <location>
        <begin position="917"/>
        <end position="1194"/>
    </location>
</feature>
<keyword evidence="2" id="KW-0813">Transport</keyword>
<organism evidence="12 13">
    <name type="scientific">Beauveria bassiana</name>
    <name type="common">White muscardine disease fungus</name>
    <name type="synonym">Tritirachium shiotae</name>
    <dbReference type="NCBI Taxonomy" id="176275"/>
    <lineage>
        <taxon>Eukaryota</taxon>
        <taxon>Fungi</taxon>
        <taxon>Dikarya</taxon>
        <taxon>Ascomycota</taxon>
        <taxon>Pezizomycotina</taxon>
        <taxon>Sordariomycetes</taxon>
        <taxon>Hypocreomycetidae</taxon>
        <taxon>Hypocreales</taxon>
        <taxon>Cordycipitaceae</taxon>
        <taxon>Beauveria</taxon>
    </lineage>
</organism>
<dbReference type="SMART" id="SM00382">
    <property type="entry name" value="AAA"/>
    <property type="match status" value="2"/>
</dbReference>
<feature type="transmembrane region" description="Helical" evidence="9">
    <location>
        <begin position="294"/>
        <end position="324"/>
    </location>
</feature>
<evidence type="ECO:0000256" key="7">
    <source>
        <dbReference type="ARBA" id="ARBA00022989"/>
    </source>
</evidence>
<dbReference type="Gene3D" id="3.40.50.300">
    <property type="entry name" value="P-loop containing nucleotide triphosphate hydrolases"/>
    <property type="match status" value="2"/>
</dbReference>
<evidence type="ECO:0000256" key="4">
    <source>
        <dbReference type="ARBA" id="ARBA00022692"/>
    </source>
</evidence>
<comment type="subcellular location">
    <subcellularLocation>
        <location evidence="1">Cell membrane</location>
        <topology evidence="1">Multi-pass membrane protein</topology>
    </subcellularLocation>
</comment>
<dbReference type="InterPro" id="IPR017871">
    <property type="entry name" value="ABC_transporter-like_CS"/>
</dbReference>
<dbReference type="GO" id="GO:0005886">
    <property type="term" value="C:plasma membrane"/>
    <property type="evidence" value="ECO:0007669"/>
    <property type="project" value="UniProtKB-SubCell"/>
</dbReference>
<keyword evidence="8 9" id="KW-0472">Membrane</keyword>
<dbReference type="InterPro" id="IPR050173">
    <property type="entry name" value="ABC_transporter_C-like"/>
</dbReference>
<evidence type="ECO:0000256" key="1">
    <source>
        <dbReference type="ARBA" id="ARBA00004651"/>
    </source>
</evidence>
<evidence type="ECO:0000313" key="12">
    <source>
        <dbReference type="EMBL" id="PQK15836.1"/>
    </source>
</evidence>
<dbReference type="CDD" id="cd18580">
    <property type="entry name" value="ABC_6TM_ABCC_D2"/>
    <property type="match status" value="1"/>
</dbReference>
<feature type="transmembrane region" description="Helical" evidence="9">
    <location>
        <begin position="344"/>
        <end position="367"/>
    </location>
</feature>
<dbReference type="InterPro" id="IPR003593">
    <property type="entry name" value="AAA+_ATPase"/>
</dbReference>
<feature type="transmembrane region" description="Helical" evidence="9">
    <location>
        <begin position="441"/>
        <end position="460"/>
    </location>
</feature>
<dbReference type="PROSITE" id="PS50929">
    <property type="entry name" value="ABC_TM1F"/>
    <property type="match status" value="2"/>
</dbReference>
<dbReference type="CDD" id="cd18579">
    <property type="entry name" value="ABC_6TM_ABCC_D1"/>
    <property type="match status" value="1"/>
</dbReference>
<keyword evidence="5" id="KW-0547">Nucleotide-binding</keyword>
<gene>
    <name evidence="12" type="ORF">BB8028_0006g01580</name>
</gene>
<name>A0A2S7YI28_BEABA</name>
<dbReference type="SUPFAM" id="SSF90123">
    <property type="entry name" value="ABC transporter transmembrane region"/>
    <property type="match status" value="2"/>
</dbReference>
<dbReference type="Proteomes" id="UP000237441">
    <property type="component" value="Unassembled WGS sequence"/>
</dbReference>
<dbReference type="Gene3D" id="1.20.1560.10">
    <property type="entry name" value="ABC transporter type 1, transmembrane domain"/>
    <property type="match status" value="2"/>
</dbReference>
<evidence type="ECO:0008006" key="14">
    <source>
        <dbReference type="Google" id="ProtNLM"/>
    </source>
</evidence>
<feature type="transmembrane region" description="Helical" evidence="9">
    <location>
        <begin position="97"/>
        <end position="119"/>
    </location>
</feature>
<dbReference type="Pfam" id="PF24357">
    <property type="entry name" value="TMD0_ABC"/>
    <property type="match status" value="1"/>
</dbReference>
<evidence type="ECO:0000259" key="10">
    <source>
        <dbReference type="PROSITE" id="PS50893"/>
    </source>
</evidence>
<evidence type="ECO:0000256" key="8">
    <source>
        <dbReference type="ARBA" id="ARBA00023136"/>
    </source>
</evidence>
<proteinExistence type="predicted"/>
<evidence type="ECO:0000256" key="2">
    <source>
        <dbReference type="ARBA" id="ARBA00022448"/>
    </source>
</evidence>
<feature type="transmembrane region" description="Helical" evidence="9">
    <location>
        <begin position="125"/>
        <end position="149"/>
    </location>
</feature>
<comment type="caution">
    <text evidence="12">The sequence shown here is derived from an EMBL/GenBank/DDBJ whole genome shotgun (WGS) entry which is preliminary data.</text>
</comment>
<dbReference type="Pfam" id="PF00664">
    <property type="entry name" value="ABC_membrane"/>
    <property type="match status" value="1"/>
</dbReference>
<dbReference type="PANTHER" id="PTHR24223:SF345">
    <property type="entry name" value="ABC MULTIDRUG TRANSPORTER (EUROFUNG)"/>
    <property type="match status" value="1"/>
</dbReference>
<dbReference type="InterPro" id="IPR027417">
    <property type="entry name" value="P-loop_NTPase"/>
</dbReference>
<dbReference type="InterPro" id="IPR011527">
    <property type="entry name" value="ABC1_TM_dom"/>
</dbReference>
<dbReference type="EMBL" id="JRHA01000006">
    <property type="protein sequence ID" value="PQK15836.1"/>
    <property type="molecule type" value="Genomic_DNA"/>
</dbReference>
<dbReference type="PANTHER" id="PTHR24223">
    <property type="entry name" value="ATP-BINDING CASSETTE SUB-FAMILY C"/>
    <property type="match status" value="1"/>
</dbReference>
<evidence type="ECO:0000256" key="6">
    <source>
        <dbReference type="ARBA" id="ARBA00022840"/>
    </source>
</evidence>
<protein>
    <recommendedName>
        <fullName evidence="14">ABC transporter</fullName>
    </recommendedName>
</protein>
<dbReference type="GO" id="GO:0005524">
    <property type="term" value="F:ATP binding"/>
    <property type="evidence" value="ECO:0007669"/>
    <property type="project" value="UniProtKB-KW"/>
</dbReference>
<feature type="transmembrane region" description="Helical" evidence="9">
    <location>
        <begin position="1129"/>
        <end position="1154"/>
    </location>
</feature>
<dbReference type="OrthoDB" id="6500128at2759"/>
<feature type="transmembrane region" description="Helical" evidence="9">
    <location>
        <begin position="521"/>
        <end position="541"/>
    </location>
</feature>
<feature type="transmembrane region" description="Helical" evidence="9">
    <location>
        <begin position="189"/>
        <end position="208"/>
    </location>
</feature>